<dbReference type="PROSITE" id="PS50878">
    <property type="entry name" value="RT_POL"/>
    <property type="match status" value="1"/>
</dbReference>
<feature type="region of interest" description="Disordered" evidence="1">
    <location>
        <begin position="553"/>
        <end position="593"/>
    </location>
</feature>
<organism evidence="4 5">
    <name type="scientific">Acorus calamus</name>
    <name type="common">Sweet flag</name>
    <dbReference type="NCBI Taxonomy" id="4465"/>
    <lineage>
        <taxon>Eukaryota</taxon>
        <taxon>Viridiplantae</taxon>
        <taxon>Streptophyta</taxon>
        <taxon>Embryophyta</taxon>
        <taxon>Tracheophyta</taxon>
        <taxon>Spermatophyta</taxon>
        <taxon>Magnoliopsida</taxon>
        <taxon>Liliopsida</taxon>
        <taxon>Acoraceae</taxon>
        <taxon>Acorus</taxon>
    </lineage>
</organism>
<evidence type="ECO:0008006" key="6">
    <source>
        <dbReference type="Google" id="ProtNLM"/>
    </source>
</evidence>
<evidence type="ECO:0000313" key="4">
    <source>
        <dbReference type="EMBL" id="KAK1301098.1"/>
    </source>
</evidence>
<dbReference type="Proteomes" id="UP001180020">
    <property type="component" value="Unassembled WGS sequence"/>
</dbReference>
<dbReference type="SUPFAM" id="SSF56219">
    <property type="entry name" value="DNase I-like"/>
    <property type="match status" value="1"/>
</dbReference>
<dbReference type="SUPFAM" id="SSF53098">
    <property type="entry name" value="Ribonuclease H-like"/>
    <property type="match status" value="1"/>
</dbReference>
<name>A0AAV9DKQ5_ACOCL</name>
<evidence type="ECO:0000313" key="5">
    <source>
        <dbReference type="Proteomes" id="UP001180020"/>
    </source>
</evidence>
<dbReference type="Pfam" id="PF14111">
    <property type="entry name" value="DUF4283"/>
    <property type="match status" value="1"/>
</dbReference>
<dbReference type="InterPro" id="IPR000477">
    <property type="entry name" value="RT_dom"/>
</dbReference>
<sequence>MEDPAPPDPLQRSPSPSPDPKLKDPLPPRAGTIDIILKSLSPSRSGSSRVRNPSDEHEGNGDLPASKGKDVVVDSTPIDSNPNVNGTAYNSAKPPYGSSSTLSKTTAKAPSKGQMEKGRRPPPAKQGRRPGAPPLAQSSRAWADLFPSQPRHQPNTLLVPIELGSHEGRKFVDCDEEDLKEMDSHWGLSLVGYVIGKRPYYKPFLDFLYRIWNPKGSLEVLMREGGFFITKFSNEEDLMKVMEGGPWLMAGHPIVLRRWSRGMRMEMERLETIPIWIRFPALPLHMWGTRLISKLASAIGKPLYMDTATANRSRIAFARVCIEISAHSDLPDSILYREEGIWKDILVEYEWKPSPCPACSTFGHSSAQCAVTPTQVHVASKEGRHPTTQVYVPILKPPNLEAPKQPINSEVEANATVAAELTPATKQDPTSEGILQNSTPTRPNAKEYSSNRFSILSSEEEVLPEAEPVGVEGIHGVLFESSQKPTPSISLEERKTQPSGYVEAKDPITQGPGLATNSINVGKEDIIQEDISEMSSSLEVSFQSLQTEVVSKGSSIRVPPHEEGVRENTINAASKGGLPTGATKHPKKDKSQRNISLPLTEISILTTAKFSQFIKTELVDSSARTSPTLSPLKVGLVFYGIQAVLLFRFDHEKVGGRPIHSRRVRKFNECLEACSLEDLKATGHTLSWSNQQTNRIFCRLDRALGNLGFFAQFPNSVTHYQAPGISDHSPLMISMQPALPSGPRPFKYFEMWESHPTFDSIVQLAWSTVAVGSPMFIFTRKLLATKAALKRWNNCVFGPVFHHLQEKKLTLSQAQLALLNDPLNPCKVADEKAAKIDYTEALQQEECFLRQKSRQNWLALGIGTPSSSTHLYNPEIRAIPSVLLETKKGLIGEYYFNLLNRESNGELPDLNFSSTVTEAQNDELTSDITMDELKSAVFSQKPLSSPGPDGFPARFYQKFWHLIHQDLLLAAQHFMSTRHLLKQVSHSFITLIPKSATADSLENYRPISLCNSLYKIITKVLATRLQSVLPGLVSGHQTAFIKGRSIHHNILLAHELISYINKDGPARACIKVDLRKAFDSVRWPYLIKVLQGFKFSPCWIQLCMECISSAQYSVLVNGSPEGFFNASCGVRQGDPLSPLLFTLIMEGFSSMINSQCKEGLIKPYIRGKTNVSHLCFADDLLVFSEGSLQSAKALDKLFQDFASQSGLHLNAGKSQIFANQSLPLFCNTLSIQQQSLPVKYLGLPLFTGSLTRSLCQPLIDKVRLRIQSWTGKLLSLAGRLELILSVLSSFHIFWSTAFSILEQLQKRLRESSEIFSGKDLPWRRDPPWGLGISRIDDWIRGSSGARFWELASNIPSMWASWIKKRYLRKENIWNCRPPNGSSCSWKQIIKARDWVTSNTKFIIFEGHTIKLWLDPWLNGRSLLQAAGRMILTWGPANSTPLSALIKDGKWCKPSRWPPDMDLLWSEIIDIEDMLIKGPAPKRLSDLSSWLDTKVTHPVKKTIAASMLTTFFWFIWMERNNRIFRGKSLHKRELMRRIKAEISIRLQFSVLKAAISPELIKVAENYGTSISDIPVTSKPVQWIPPDSNWLKVNSDGSLSEDRGGYGAIIRDEKGNFIIGAAGQSNPKSINLLEFQGILLGLELGLQIGASRIWFEADSTTAIAWLKGTGSLPWTALRIQRKLQMGLALLQSWKISHVHREGNSVADLLASHRTSNGTSIYQIHDLWPTIEELLRKDKSGTIYMRSS</sequence>
<feature type="domain" description="RNase H type-1" evidence="3">
    <location>
        <begin position="1585"/>
        <end position="1713"/>
    </location>
</feature>
<feature type="region of interest" description="Disordered" evidence="1">
    <location>
        <begin position="425"/>
        <end position="447"/>
    </location>
</feature>
<evidence type="ECO:0000259" key="3">
    <source>
        <dbReference type="PROSITE" id="PS50879"/>
    </source>
</evidence>
<dbReference type="InterPro" id="IPR025558">
    <property type="entry name" value="DUF4283"/>
</dbReference>
<feature type="compositionally biased region" description="Polar residues" evidence="1">
    <location>
        <begin position="77"/>
        <end position="90"/>
    </location>
</feature>
<dbReference type="InterPro" id="IPR044730">
    <property type="entry name" value="RNase_H-like_dom_plant"/>
</dbReference>
<reference evidence="4" key="2">
    <citation type="submission" date="2023-06" db="EMBL/GenBank/DDBJ databases">
        <authorList>
            <person name="Ma L."/>
            <person name="Liu K.-W."/>
            <person name="Li Z."/>
            <person name="Hsiao Y.-Y."/>
            <person name="Qi Y."/>
            <person name="Fu T."/>
            <person name="Tang G."/>
            <person name="Zhang D."/>
            <person name="Sun W.-H."/>
            <person name="Liu D.-K."/>
            <person name="Li Y."/>
            <person name="Chen G.-Z."/>
            <person name="Liu X.-D."/>
            <person name="Liao X.-Y."/>
            <person name="Jiang Y.-T."/>
            <person name="Yu X."/>
            <person name="Hao Y."/>
            <person name="Huang J."/>
            <person name="Zhao X.-W."/>
            <person name="Ke S."/>
            <person name="Chen Y.-Y."/>
            <person name="Wu W.-L."/>
            <person name="Hsu J.-L."/>
            <person name="Lin Y.-F."/>
            <person name="Huang M.-D."/>
            <person name="Li C.-Y."/>
            <person name="Huang L."/>
            <person name="Wang Z.-W."/>
            <person name="Zhao X."/>
            <person name="Zhong W.-Y."/>
            <person name="Peng D.-H."/>
            <person name="Ahmad S."/>
            <person name="Lan S."/>
            <person name="Zhang J.-S."/>
            <person name="Tsai W.-C."/>
            <person name="Van De Peer Y."/>
            <person name="Liu Z.-J."/>
        </authorList>
    </citation>
    <scope>NUCLEOTIDE SEQUENCE</scope>
    <source>
        <strain evidence="4">CP</strain>
        <tissue evidence="4">Leaves</tissue>
    </source>
</reference>
<gene>
    <name evidence="4" type="ORF">QJS10_CPB13g01057</name>
</gene>
<dbReference type="CDD" id="cd06222">
    <property type="entry name" value="RNase_H_like"/>
    <property type="match status" value="1"/>
</dbReference>
<feature type="compositionally biased region" description="Low complexity" evidence="1">
    <location>
        <begin position="98"/>
        <end position="112"/>
    </location>
</feature>
<keyword evidence="5" id="KW-1185">Reference proteome</keyword>
<reference evidence="4" key="1">
    <citation type="journal article" date="2023" name="Nat. Commun.">
        <title>Diploid and tetraploid genomes of Acorus and the evolution of monocots.</title>
        <authorList>
            <person name="Ma L."/>
            <person name="Liu K.W."/>
            <person name="Li Z."/>
            <person name="Hsiao Y.Y."/>
            <person name="Qi Y."/>
            <person name="Fu T."/>
            <person name="Tang G.D."/>
            <person name="Zhang D."/>
            <person name="Sun W.H."/>
            <person name="Liu D.K."/>
            <person name="Li Y."/>
            <person name="Chen G.Z."/>
            <person name="Liu X.D."/>
            <person name="Liao X.Y."/>
            <person name="Jiang Y.T."/>
            <person name="Yu X."/>
            <person name="Hao Y."/>
            <person name="Huang J."/>
            <person name="Zhao X.W."/>
            <person name="Ke S."/>
            <person name="Chen Y.Y."/>
            <person name="Wu W.L."/>
            <person name="Hsu J.L."/>
            <person name="Lin Y.F."/>
            <person name="Huang M.D."/>
            <person name="Li C.Y."/>
            <person name="Huang L."/>
            <person name="Wang Z.W."/>
            <person name="Zhao X."/>
            <person name="Zhong W.Y."/>
            <person name="Peng D.H."/>
            <person name="Ahmad S."/>
            <person name="Lan S."/>
            <person name="Zhang J.S."/>
            <person name="Tsai W.C."/>
            <person name="Van de Peer Y."/>
            <person name="Liu Z.J."/>
        </authorList>
    </citation>
    <scope>NUCLEOTIDE SEQUENCE</scope>
    <source>
        <strain evidence="4">CP</strain>
    </source>
</reference>
<evidence type="ECO:0000259" key="2">
    <source>
        <dbReference type="PROSITE" id="PS50878"/>
    </source>
</evidence>
<dbReference type="GO" id="GO:0003676">
    <property type="term" value="F:nucleic acid binding"/>
    <property type="evidence" value="ECO:0007669"/>
    <property type="project" value="InterPro"/>
</dbReference>
<dbReference type="EMBL" id="JAUJYO010000013">
    <property type="protein sequence ID" value="KAK1301098.1"/>
    <property type="molecule type" value="Genomic_DNA"/>
</dbReference>
<dbReference type="InterPro" id="IPR036397">
    <property type="entry name" value="RNaseH_sf"/>
</dbReference>
<feature type="region of interest" description="Disordered" evidence="1">
    <location>
        <begin position="482"/>
        <end position="515"/>
    </location>
</feature>
<dbReference type="CDD" id="cd01650">
    <property type="entry name" value="RT_nLTR_like"/>
    <property type="match status" value="1"/>
</dbReference>
<dbReference type="InterPro" id="IPR036691">
    <property type="entry name" value="Endo/exonu/phosph_ase_sf"/>
</dbReference>
<dbReference type="PANTHER" id="PTHR19446">
    <property type="entry name" value="REVERSE TRANSCRIPTASES"/>
    <property type="match status" value="1"/>
</dbReference>
<dbReference type="Gene3D" id="3.30.420.10">
    <property type="entry name" value="Ribonuclease H-like superfamily/Ribonuclease H"/>
    <property type="match status" value="1"/>
</dbReference>
<feature type="compositionally biased region" description="Pro residues" evidence="1">
    <location>
        <begin position="1"/>
        <end position="19"/>
    </location>
</feature>
<dbReference type="SUPFAM" id="SSF56672">
    <property type="entry name" value="DNA/RNA polymerases"/>
    <property type="match status" value="1"/>
</dbReference>
<dbReference type="InterPro" id="IPR012337">
    <property type="entry name" value="RNaseH-like_sf"/>
</dbReference>
<feature type="region of interest" description="Disordered" evidence="1">
    <location>
        <begin position="1"/>
        <end position="138"/>
    </location>
</feature>
<evidence type="ECO:0000256" key="1">
    <source>
        <dbReference type="SAM" id="MobiDB-lite"/>
    </source>
</evidence>
<feature type="domain" description="Reverse transcriptase" evidence="2">
    <location>
        <begin position="973"/>
        <end position="1245"/>
    </location>
</feature>
<dbReference type="Pfam" id="PF13456">
    <property type="entry name" value="RVT_3"/>
    <property type="match status" value="1"/>
</dbReference>
<dbReference type="InterPro" id="IPR002156">
    <property type="entry name" value="RNaseH_domain"/>
</dbReference>
<dbReference type="GO" id="GO:0004523">
    <property type="term" value="F:RNA-DNA hybrid ribonuclease activity"/>
    <property type="evidence" value="ECO:0007669"/>
    <property type="project" value="InterPro"/>
</dbReference>
<proteinExistence type="predicted"/>
<dbReference type="PROSITE" id="PS50879">
    <property type="entry name" value="RNASE_H_1"/>
    <property type="match status" value="1"/>
</dbReference>
<protein>
    <recommendedName>
        <fullName evidence="6">Reverse transcriptase domain-containing protein</fullName>
    </recommendedName>
</protein>
<accession>A0AAV9DKQ5</accession>
<dbReference type="Pfam" id="PF00078">
    <property type="entry name" value="RVT_1"/>
    <property type="match status" value="1"/>
</dbReference>
<comment type="caution">
    <text evidence="4">The sequence shown here is derived from an EMBL/GenBank/DDBJ whole genome shotgun (WGS) entry which is preliminary data.</text>
</comment>
<feature type="compositionally biased region" description="Low complexity" evidence="1">
    <location>
        <begin position="39"/>
        <end position="51"/>
    </location>
</feature>
<dbReference type="InterPro" id="IPR043502">
    <property type="entry name" value="DNA/RNA_pol_sf"/>
</dbReference>